<sequence>SKNLTLFSSDINTDGGKLINSQSELIGFRPLLKLKLDEDLNLLLQRLARLTVKLKIKYTSPHRPEKFNVTQTACYKSCPRFGTGLITFCFNQGGKEGYIKIATDSMNVFDETEAIKTECILNYDDYDSEIIVLNDCTFINKKNEPGITELMFSFVDEYIDCYSDIRNLRQVIDKLSETFYSNIIYMVSHPQGLPKHVSIGIITNEEPASSGTDSTLPFNSKYYEDGVIPGIRGAPIYQSGHKVRYNNGMGYKTDHNVFLTADFASKNIFWQKLIEEVD</sequence>
<feature type="non-terminal residue" evidence="1">
    <location>
        <position position="278"/>
    </location>
</feature>
<evidence type="ECO:0000313" key="2">
    <source>
        <dbReference type="Proteomes" id="UP001233172"/>
    </source>
</evidence>
<dbReference type="EMBL" id="JASAOG010000006">
    <property type="protein sequence ID" value="KAK0067913.1"/>
    <property type="molecule type" value="Genomic_DNA"/>
</dbReference>
<gene>
    <name evidence="1" type="ORF">Bpfe_002754</name>
</gene>
<reference evidence="1" key="2">
    <citation type="submission" date="2023-04" db="EMBL/GenBank/DDBJ databases">
        <authorList>
            <person name="Bu L."/>
            <person name="Lu L."/>
            <person name="Laidemitt M.R."/>
            <person name="Zhang S.M."/>
            <person name="Mutuku M."/>
            <person name="Mkoji G."/>
            <person name="Steinauer M."/>
            <person name="Loker E.S."/>
        </authorList>
    </citation>
    <scope>NUCLEOTIDE SEQUENCE</scope>
    <source>
        <strain evidence="1">KasaAsao</strain>
        <tissue evidence="1">Whole Snail</tissue>
    </source>
</reference>
<accession>A0AAD8C8X0</accession>
<dbReference type="GO" id="GO:0016301">
    <property type="term" value="F:kinase activity"/>
    <property type="evidence" value="ECO:0007669"/>
    <property type="project" value="UniProtKB-KW"/>
</dbReference>
<comment type="caution">
    <text evidence="1">The sequence shown here is derived from an EMBL/GenBank/DDBJ whole genome shotgun (WGS) entry which is preliminary data.</text>
</comment>
<name>A0AAD8C8X0_BIOPF</name>
<reference evidence="1" key="1">
    <citation type="journal article" date="2023" name="PLoS Negl. Trop. Dis.">
        <title>A genome sequence for Biomphalaria pfeifferi, the major vector snail for the human-infecting parasite Schistosoma mansoni.</title>
        <authorList>
            <person name="Bu L."/>
            <person name="Lu L."/>
            <person name="Laidemitt M.R."/>
            <person name="Zhang S.M."/>
            <person name="Mutuku M."/>
            <person name="Mkoji G."/>
            <person name="Steinauer M."/>
            <person name="Loker E.S."/>
        </authorList>
    </citation>
    <scope>NUCLEOTIDE SEQUENCE</scope>
    <source>
        <strain evidence="1">KasaAsao</strain>
    </source>
</reference>
<keyword evidence="1" id="KW-0418">Kinase</keyword>
<keyword evidence="2" id="KW-1185">Reference proteome</keyword>
<evidence type="ECO:0000313" key="1">
    <source>
        <dbReference type="EMBL" id="KAK0067913.1"/>
    </source>
</evidence>
<dbReference type="Proteomes" id="UP001233172">
    <property type="component" value="Unassembled WGS sequence"/>
</dbReference>
<organism evidence="1 2">
    <name type="scientific">Biomphalaria pfeifferi</name>
    <name type="common">Bloodfluke planorb</name>
    <name type="synonym">Freshwater snail</name>
    <dbReference type="NCBI Taxonomy" id="112525"/>
    <lineage>
        <taxon>Eukaryota</taxon>
        <taxon>Metazoa</taxon>
        <taxon>Spiralia</taxon>
        <taxon>Lophotrochozoa</taxon>
        <taxon>Mollusca</taxon>
        <taxon>Gastropoda</taxon>
        <taxon>Heterobranchia</taxon>
        <taxon>Euthyneura</taxon>
        <taxon>Panpulmonata</taxon>
        <taxon>Hygrophila</taxon>
        <taxon>Lymnaeoidea</taxon>
        <taxon>Planorbidae</taxon>
        <taxon>Biomphalaria</taxon>
    </lineage>
</organism>
<proteinExistence type="predicted"/>
<dbReference type="AlphaFoldDB" id="A0AAD8C8X0"/>
<keyword evidence="1" id="KW-0808">Transferase</keyword>
<protein>
    <submittedName>
        <fullName evidence="1">Serine/threonine-protein kinase 4-like isoform X2</fullName>
    </submittedName>
</protein>